<dbReference type="Gene3D" id="3.20.20.70">
    <property type="entry name" value="Aldolase class I"/>
    <property type="match status" value="1"/>
</dbReference>
<comment type="subcellular location">
    <subcellularLocation>
        <location evidence="12">Cytoplasm</location>
    </subcellularLocation>
</comment>
<comment type="caution">
    <text evidence="15">The sequence shown here is derived from an EMBL/GenBank/DDBJ whole genome shotgun (WGS) entry which is preliminary data.</text>
</comment>
<evidence type="ECO:0000256" key="6">
    <source>
        <dbReference type="ARBA" id="ARBA00022605"/>
    </source>
</evidence>
<evidence type="ECO:0000256" key="8">
    <source>
        <dbReference type="ARBA" id="ARBA00023154"/>
    </source>
</evidence>
<evidence type="ECO:0000256" key="13">
    <source>
        <dbReference type="PIRNR" id="PIRNR001365"/>
    </source>
</evidence>
<comment type="similarity">
    <text evidence="3 12 13">Belongs to the DapA family.</text>
</comment>
<dbReference type="Pfam" id="PF00701">
    <property type="entry name" value="DHDPS"/>
    <property type="match status" value="1"/>
</dbReference>
<evidence type="ECO:0000256" key="1">
    <source>
        <dbReference type="ARBA" id="ARBA00003294"/>
    </source>
</evidence>
<comment type="subunit">
    <text evidence="12">Homotetramer; dimer of dimers.</text>
</comment>
<dbReference type="PRINTS" id="PR00146">
    <property type="entry name" value="DHPICSNTHASE"/>
</dbReference>
<feature type="site" description="Part of a proton relay during catalysis" evidence="12">
    <location>
        <position position="125"/>
    </location>
</feature>
<dbReference type="EC" id="4.3.3.7" evidence="4 12"/>
<comment type="catalytic activity">
    <reaction evidence="11 12">
        <text>L-aspartate 4-semialdehyde + pyruvate = (2S,4S)-4-hydroxy-2,3,4,5-tetrahydrodipicolinate + H2O + H(+)</text>
        <dbReference type="Rhea" id="RHEA:34171"/>
        <dbReference type="ChEBI" id="CHEBI:15361"/>
        <dbReference type="ChEBI" id="CHEBI:15377"/>
        <dbReference type="ChEBI" id="CHEBI:15378"/>
        <dbReference type="ChEBI" id="CHEBI:67139"/>
        <dbReference type="ChEBI" id="CHEBI:537519"/>
        <dbReference type="EC" id="4.3.3.7"/>
    </reaction>
</comment>
<evidence type="ECO:0000256" key="10">
    <source>
        <dbReference type="ARBA" id="ARBA00023270"/>
    </source>
</evidence>
<comment type="pathway">
    <text evidence="2 12">Amino-acid biosynthesis; L-lysine biosynthesis via DAP pathway; (S)-tetrahydrodipicolinate from L-aspartate: step 3/4.</text>
</comment>
<feature type="active site" description="Schiff-base intermediate with substrate" evidence="12">
    <location>
        <position position="178"/>
    </location>
</feature>
<dbReference type="InterPro" id="IPR013785">
    <property type="entry name" value="Aldolase_TIM"/>
</dbReference>
<dbReference type="InterPro" id="IPR020624">
    <property type="entry name" value="Schiff_base-form_aldolases_CS"/>
</dbReference>
<keyword evidence="5 12" id="KW-0963">Cytoplasm</keyword>
<feature type="active site" description="Proton donor/acceptor" evidence="12">
    <location>
        <position position="150"/>
    </location>
</feature>
<dbReference type="PROSITE" id="PS00665">
    <property type="entry name" value="DHDPS_1"/>
    <property type="match status" value="1"/>
</dbReference>
<dbReference type="HAMAP" id="MF_00418">
    <property type="entry name" value="DapA"/>
    <property type="match status" value="1"/>
</dbReference>
<comment type="caution">
    <text evidence="12">Lacks conserved residue(s) required for the propagation of feature annotation.</text>
</comment>
<dbReference type="SUPFAM" id="SSF51569">
    <property type="entry name" value="Aldolase"/>
    <property type="match status" value="1"/>
</dbReference>
<dbReference type="CDD" id="cd00950">
    <property type="entry name" value="DHDPS"/>
    <property type="match status" value="1"/>
</dbReference>
<gene>
    <name evidence="12 15" type="primary">dapA</name>
    <name evidence="15" type="ORF">H8B09_20170</name>
</gene>
<dbReference type="SMART" id="SM01130">
    <property type="entry name" value="DHDPS"/>
    <property type="match status" value="1"/>
</dbReference>
<sequence>MLSEHQIQGIFVPIVTPFLPSGELDLASFERMVTQLQTHDIQGIVLNGTTGESPTVAWEEVSTLMQSMTAITKNRPGQEPVRGSDQNSMPIIVGVGTNDTRASARRAEMAGSMGADAVLVVTPYYSRPSQEGIVAHYEQIAKVGVPVLAYEIPSRTGVRVDVSTMRRILDIDGVIGLKDSTGSTDFVSALTASGNSKPVLCGEDRLFHAMLCQGASGGMLASAHVETDSFLEVYRLATEGRYSESLNTFNRLLPLIELLFRESNPAPIKWLLKQQGLLASDTLRLPMTPITAGLQADLGQLLAEGPYVGK</sequence>
<dbReference type="RefSeq" id="WP_191205388.1">
    <property type="nucleotide sequence ID" value="NZ_JACXZA010000005.1"/>
</dbReference>
<name>A0ABR8N3S5_9BACL</name>
<organism evidence="15 16">
    <name type="scientific">Paenibacillus terricola</name>
    <dbReference type="NCBI Taxonomy" id="2763503"/>
    <lineage>
        <taxon>Bacteria</taxon>
        <taxon>Bacillati</taxon>
        <taxon>Bacillota</taxon>
        <taxon>Bacilli</taxon>
        <taxon>Bacillales</taxon>
        <taxon>Paenibacillaceae</taxon>
        <taxon>Paenibacillus</taxon>
    </lineage>
</organism>
<comment type="caution">
    <text evidence="12">Was originally thought to be a dihydrodipicolinate synthase (DHDPS), catalyzing the condensation of (S)-aspartate-beta-semialdehyde [(S)-ASA] and pyruvate to dihydrodipicolinate (DHDP). However, it was shown in E.coli that the product of the enzymatic reaction is not dihydrodipicolinate but in fact (4S)-4-hydroxy-2,3,4,5-tetrahydro-(2S)-dipicolinic acid (HTPA), and that the consecutive dehydration reaction leading to DHDP is not spontaneous but catalyzed by DapB.</text>
</comment>
<evidence type="ECO:0000313" key="16">
    <source>
        <dbReference type="Proteomes" id="UP000609346"/>
    </source>
</evidence>
<keyword evidence="6 12" id="KW-0028">Amino-acid biosynthesis</keyword>
<dbReference type="NCBIfam" id="TIGR00674">
    <property type="entry name" value="dapA"/>
    <property type="match status" value="1"/>
</dbReference>
<evidence type="ECO:0000256" key="7">
    <source>
        <dbReference type="ARBA" id="ARBA00022915"/>
    </source>
</evidence>
<dbReference type="GO" id="GO:0008840">
    <property type="term" value="F:4-hydroxy-tetrahydrodipicolinate synthase activity"/>
    <property type="evidence" value="ECO:0007669"/>
    <property type="project" value="UniProtKB-EC"/>
</dbReference>
<feature type="site" description="Part of a proton relay during catalysis" evidence="12">
    <location>
        <position position="49"/>
    </location>
</feature>
<feature type="binding site" evidence="12">
    <location>
        <position position="50"/>
    </location>
    <ligand>
        <name>pyruvate</name>
        <dbReference type="ChEBI" id="CHEBI:15361"/>
    </ligand>
</feature>
<keyword evidence="16" id="KW-1185">Reference proteome</keyword>
<protein>
    <recommendedName>
        <fullName evidence="4 12">4-hydroxy-tetrahydrodipicolinate synthase</fullName>
        <shortName evidence="12">HTPA synthase</shortName>
        <ecNumber evidence="4 12">4.3.3.7</ecNumber>
    </recommendedName>
</protein>
<keyword evidence="9 12" id="KW-0456">Lyase</keyword>
<evidence type="ECO:0000313" key="15">
    <source>
        <dbReference type="EMBL" id="MBD3921094.1"/>
    </source>
</evidence>
<evidence type="ECO:0000256" key="9">
    <source>
        <dbReference type="ARBA" id="ARBA00023239"/>
    </source>
</evidence>
<dbReference type="InterPro" id="IPR002220">
    <property type="entry name" value="DapA-like"/>
</dbReference>
<comment type="function">
    <text evidence="1 12">Catalyzes the condensation of (S)-aspartate-beta-semialdehyde [(S)-ASA] and pyruvate to 4-hydroxy-tetrahydrodipicolinate (HTPA).</text>
</comment>
<keyword evidence="8 12" id="KW-0457">Lysine biosynthesis</keyword>
<evidence type="ECO:0000256" key="5">
    <source>
        <dbReference type="ARBA" id="ARBA00022490"/>
    </source>
</evidence>
<evidence type="ECO:0000256" key="3">
    <source>
        <dbReference type="ARBA" id="ARBA00007592"/>
    </source>
</evidence>
<evidence type="ECO:0000256" key="2">
    <source>
        <dbReference type="ARBA" id="ARBA00005120"/>
    </source>
</evidence>
<reference evidence="15 16" key="1">
    <citation type="submission" date="2020-09" db="EMBL/GenBank/DDBJ databases">
        <title>Paenibacillus sp. strain PR3 16S rRNA gene Genome sequencing and assembly.</title>
        <authorList>
            <person name="Kim J."/>
        </authorList>
    </citation>
    <scope>NUCLEOTIDE SEQUENCE [LARGE SCALE GENOMIC DNA]</scope>
    <source>
        <strain evidence="15 16">PR3</strain>
    </source>
</reference>
<evidence type="ECO:0000256" key="4">
    <source>
        <dbReference type="ARBA" id="ARBA00012086"/>
    </source>
</evidence>
<evidence type="ECO:0000256" key="12">
    <source>
        <dbReference type="HAMAP-Rule" id="MF_00418"/>
    </source>
</evidence>
<dbReference type="PANTHER" id="PTHR12128:SF66">
    <property type="entry name" value="4-HYDROXY-2-OXOGLUTARATE ALDOLASE, MITOCHONDRIAL"/>
    <property type="match status" value="1"/>
</dbReference>
<evidence type="ECO:0000256" key="11">
    <source>
        <dbReference type="ARBA" id="ARBA00047836"/>
    </source>
</evidence>
<dbReference type="Proteomes" id="UP000609346">
    <property type="component" value="Unassembled WGS sequence"/>
</dbReference>
<evidence type="ECO:0000256" key="14">
    <source>
        <dbReference type="SAM" id="MobiDB-lite"/>
    </source>
</evidence>
<dbReference type="PANTHER" id="PTHR12128">
    <property type="entry name" value="DIHYDRODIPICOLINATE SYNTHASE"/>
    <property type="match status" value="1"/>
</dbReference>
<dbReference type="PIRSF" id="PIRSF001365">
    <property type="entry name" value="DHDPS"/>
    <property type="match status" value="1"/>
</dbReference>
<keyword evidence="10 12" id="KW-0704">Schiff base</keyword>
<accession>A0ABR8N3S5</accession>
<feature type="region of interest" description="Disordered" evidence="14">
    <location>
        <begin position="74"/>
        <end position="93"/>
    </location>
</feature>
<keyword evidence="7 12" id="KW-0220">Diaminopimelate biosynthesis</keyword>
<proteinExistence type="inferred from homology"/>
<dbReference type="EMBL" id="JACXZA010000005">
    <property type="protein sequence ID" value="MBD3921094.1"/>
    <property type="molecule type" value="Genomic_DNA"/>
</dbReference>
<dbReference type="InterPro" id="IPR005263">
    <property type="entry name" value="DapA"/>
</dbReference>